<keyword evidence="3" id="KW-1185">Reference proteome</keyword>
<comment type="caution">
    <text evidence="2">The sequence shown here is derived from an EMBL/GenBank/DDBJ whole genome shotgun (WGS) entry which is preliminary data.</text>
</comment>
<dbReference type="Proteomes" id="UP001501600">
    <property type="component" value="Unassembled WGS sequence"/>
</dbReference>
<sequence>MGTLLAVGIADEVHTVCAKLAREDLAHLPLTRPHRQTPNNDALSHRGSEHKGRATTGYCGMEFT</sequence>
<evidence type="ECO:0000313" key="3">
    <source>
        <dbReference type="Proteomes" id="UP001501600"/>
    </source>
</evidence>
<dbReference type="EMBL" id="BAABLF010000014">
    <property type="protein sequence ID" value="GAA5192833.1"/>
    <property type="molecule type" value="Genomic_DNA"/>
</dbReference>
<evidence type="ECO:0000313" key="2">
    <source>
        <dbReference type="EMBL" id="GAA5192833.1"/>
    </source>
</evidence>
<protein>
    <submittedName>
        <fullName evidence="2">Uncharacterized protein</fullName>
    </submittedName>
</protein>
<feature type="compositionally biased region" description="Basic and acidic residues" evidence="1">
    <location>
        <begin position="43"/>
        <end position="52"/>
    </location>
</feature>
<evidence type="ECO:0000256" key="1">
    <source>
        <dbReference type="SAM" id="MobiDB-lite"/>
    </source>
</evidence>
<gene>
    <name evidence="2" type="ORF">GCM10025772_22900</name>
</gene>
<organism evidence="2 3">
    <name type="scientific">Ferrimonas gelatinilytica</name>
    <dbReference type="NCBI Taxonomy" id="1255257"/>
    <lineage>
        <taxon>Bacteria</taxon>
        <taxon>Pseudomonadati</taxon>
        <taxon>Pseudomonadota</taxon>
        <taxon>Gammaproteobacteria</taxon>
        <taxon>Alteromonadales</taxon>
        <taxon>Ferrimonadaceae</taxon>
        <taxon>Ferrimonas</taxon>
    </lineage>
</organism>
<name>A0ABP9SAB4_9GAMM</name>
<reference evidence="3" key="1">
    <citation type="journal article" date="2019" name="Int. J. Syst. Evol. Microbiol.">
        <title>The Global Catalogue of Microorganisms (GCM) 10K type strain sequencing project: providing services to taxonomists for standard genome sequencing and annotation.</title>
        <authorList>
            <consortium name="The Broad Institute Genomics Platform"/>
            <consortium name="The Broad Institute Genome Sequencing Center for Infectious Disease"/>
            <person name="Wu L."/>
            <person name="Ma J."/>
        </authorList>
    </citation>
    <scope>NUCLEOTIDE SEQUENCE [LARGE SCALE GENOMIC DNA]</scope>
    <source>
        <strain evidence="3">JCM 18720</strain>
    </source>
</reference>
<proteinExistence type="predicted"/>
<feature type="region of interest" description="Disordered" evidence="1">
    <location>
        <begin position="29"/>
        <end position="64"/>
    </location>
</feature>
<accession>A0ABP9SAB4</accession>